<gene>
    <name evidence="2" type="ORF">PG996_001498</name>
</gene>
<feature type="domain" description="Heterokaryon incompatibility" evidence="1">
    <location>
        <begin position="22"/>
        <end position="170"/>
    </location>
</feature>
<evidence type="ECO:0000313" key="3">
    <source>
        <dbReference type="Proteomes" id="UP001446871"/>
    </source>
</evidence>
<protein>
    <submittedName>
        <fullName evidence="2">HET-domain-containing protein</fullName>
    </submittedName>
</protein>
<dbReference type="Pfam" id="PF06985">
    <property type="entry name" value="HET"/>
    <property type="match status" value="1"/>
</dbReference>
<name>A0ABR1WI82_9PEZI</name>
<accession>A0ABR1WI82</accession>
<dbReference type="Proteomes" id="UP001446871">
    <property type="component" value="Unassembled WGS sequence"/>
</dbReference>
<keyword evidence="3" id="KW-1185">Reference proteome</keyword>
<organism evidence="2 3">
    <name type="scientific">Apiospora saccharicola</name>
    <dbReference type="NCBI Taxonomy" id="335842"/>
    <lineage>
        <taxon>Eukaryota</taxon>
        <taxon>Fungi</taxon>
        <taxon>Dikarya</taxon>
        <taxon>Ascomycota</taxon>
        <taxon>Pezizomycotina</taxon>
        <taxon>Sordariomycetes</taxon>
        <taxon>Xylariomycetidae</taxon>
        <taxon>Amphisphaeriales</taxon>
        <taxon>Apiosporaceae</taxon>
        <taxon>Apiospora</taxon>
    </lineage>
</organism>
<evidence type="ECO:0000259" key="1">
    <source>
        <dbReference type="Pfam" id="PF06985"/>
    </source>
</evidence>
<proteinExistence type="predicted"/>
<dbReference type="EMBL" id="JAQQWM010000001">
    <property type="protein sequence ID" value="KAK8082717.1"/>
    <property type="molecule type" value="Genomic_DNA"/>
</dbReference>
<evidence type="ECO:0000313" key="2">
    <source>
        <dbReference type="EMBL" id="KAK8082717.1"/>
    </source>
</evidence>
<dbReference type="PANTHER" id="PTHR10622">
    <property type="entry name" value="HET DOMAIN-CONTAINING PROTEIN"/>
    <property type="match status" value="1"/>
</dbReference>
<dbReference type="InterPro" id="IPR010730">
    <property type="entry name" value="HET"/>
</dbReference>
<sequence length="650" mass="73055">MWLINIETLELEHVLDHETTEYAILSHTWEDGEVTFQEFRDGGQEAARAKKGWRKIERFCEVVRLYSHCRLRYAWVDTCCIDKTSSAELSEAINSMYRWYADSAICYAYLWDLAPRGHSNDNKSQDQRSSDGQSLVMVEEAGDEKNDLAPGLVDDIFQCRWWSRGWTLQELIAPGKLMFLDRDFNYRGSKVSLHSKISEATGIEKKILLHRKSLDSVHVARRMSWAATRQTTRTEDTAYSLMGIFDINMPLLYGEGSKAFLRLQEEICRRSNGDLTLFGWTANSPAKGVKGQEVTPEFRGILARHPREFLNAKTLGKQPGELHRGELSVTNKGIRIDGTELLHAPALGLFLRLGRLQPDDAQPGKGNMYVQLTKTMDGYVRANADRVFYGLASTMDTHWLPPENVYVATDLSPSDQDKVAKQRQHMVRFTAAAPTPTLSYDGRNNSSSSSSVRLGQATYPRHFWDRHESATLLDFAAQQEGLMELLATLADGVTTSRLVLVWSSYMAPVEGRRNKRQNALKHTLLDARSPHWDAISATLRGRSGGRAVDRLLRYEVLEGKDALVHHGEGVSKYGTRIAGEEVEVTVTVSRPDLQDRWRMWNVEVSCDGGGGGGGADGVIGQEEVDGSSRIHELDPPAKRMLVHAATWKTL</sequence>
<reference evidence="2 3" key="1">
    <citation type="submission" date="2023-01" db="EMBL/GenBank/DDBJ databases">
        <title>Analysis of 21 Apiospora genomes using comparative genomics revels a genus with tremendous synthesis potential of carbohydrate active enzymes and secondary metabolites.</title>
        <authorList>
            <person name="Sorensen T."/>
        </authorList>
    </citation>
    <scope>NUCLEOTIDE SEQUENCE [LARGE SCALE GENOMIC DNA]</scope>
    <source>
        <strain evidence="2 3">CBS 83171</strain>
    </source>
</reference>
<comment type="caution">
    <text evidence="2">The sequence shown here is derived from an EMBL/GenBank/DDBJ whole genome shotgun (WGS) entry which is preliminary data.</text>
</comment>
<dbReference type="PANTHER" id="PTHR10622:SF12">
    <property type="entry name" value="HET DOMAIN-CONTAINING PROTEIN"/>
    <property type="match status" value="1"/>
</dbReference>